<comment type="caution">
    <text evidence="1">The sequence shown here is derived from an EMBL/GenBank/DDBJ whole genome shotgun (WGS) entry which is preliminary data.</text>
</comment>
<sequence length="111" mass="12566">MFVNLDLSLYLKLHFARSLFISPIGSDPISGDFSSALRNLFTFALKLFTSLLQLLNLQVPTNGANVLRLLTRRCLSSKLLRDFGNQNLRRISGGSFRRLNTGCWQSCQSPW</sequence>
<organism evidence="1 2">
    <name type="scientific">Arabis nemorensis</name>
    <dbReference type="NCBI Taxonomy" id="586526"/>
    <lineage>
        <taxon>Eukaryota</taxon>
        <taxon>Viridiplantae</taxon>
        <taxon>Streptophyta</taxon>
        <taxon>Embryophyta</taxon>
        <taxon>Tracheophyta</taxon>
        <taxon>Spermatophyta</taxon>
        <taxon>Magnoliopsida</taxon>
        <taxon>eudicotyledons</taxon>
        <taxon>Gunneridae</taxon>
        <taxon>Pentapetalae</taxon>
        <taxon>rosids</taxon>
        <taxon>malvids</taxon>
        <taxon>Brassicales</taxon>
        <taxon>Brassicaceae</taxon>
        <taxon>Arabideae</taxon>
        <taxon>Arabis</taxon>
    </lineage>
</organism>
<evidence type="ECO:0000313" key="1">
    <source>
        <dbReference type="EMBL" id="VVA90382.1"/>
    </source>
</evidence>
<evidence type="ECO:0000313" key="2">
    <source>
        <dbReference type="Proteomes" id="UP000489600"/>
    </source>
</evidence>
<name>A0A565AMZ1_9BRAS</name>
<protein>
    <submittedName>
        <fullName evidence="1">Uncharacterized protein</fullName>
    </submittedName>
</protein>
<dbReference type="Proteomes" id="UP000489600">
    <property type="component" value="Unassembled WGS sequence"/>
</dbReference>
<dbReference type="AlphaFoldDB" id="A0A565AMZ1"/>
<proteinExistence type="predicted"/>
<dbReference type="EMBL" id="CABITT030000001">
    <property type="protein sequence ID" value="VVA90382.1"/>
    <property type="molecule type" value="Genomic_DNA"/>
</dbReference>
<accession>A0A565AMZ1</accession>
<keyword evidence="2" id="KW-1185">Reference proteome</keyword>
<gene>
    <name evidence="1" type="ORF">ANE_LOCUS827</name>
</gene>
<reference evidence="1" key="1">
    <citation type="submission" date="2019-07" db="EMBL/GenBank/DDBJ databases">
        <authorList>
            <person name="Dittberner H."/>
        </authorList>
    </citation>
    <scope>NUCLEOTIDE SEQUENCE [LARGE SCALE GENOMIC DNA]</scope>
</reference>